<evidence type="ECO:0000313" key="1">
    <source>
        <dbReference type="EMBL" id="CAB3991547.1"/>
    </source>
</evidence>
<dbReference type="AlphaFoldDB" id="A0A6S7H3U2"/>
<sequence>MSRLFPNMINLVAMNELAFLLENNSKQLQRVDLTAEQARTNIDKMYIHLGELRSSEEFEHLFAKAEKKTGLQQDDIQRSTLIEVSK</sequence>
<proteinExistence type="predicted"/>
<name>A0A6S7H3U2_PARCT</name>
<gene>
    <name evidence="1" type="ORF">PACLA_8A027243</name>
</gene>
<reference evidence="1" key="1">
    <citation type="submission" date="2020-04" db="EMBL/GenBank/DDBJ databases">
        <authorList>
            <person name="Alioto T."/>
            <person name="Alioto T."/>
            <person name="Gomez Garrido J."/>
        </authorList>
    </citation>
    <scope>NUCLEOTIDE SEQUENCE</scope>
    <source>
        <strain evidence="1">A484AB</strain>
    </source>
</reference>
<evidence type="ECO:0000313" key="2">
    <source>
        <dbReference type="Proteomes" id="UP001152795"/>
    </source>
</evidence>
<organism evidence="1 2">
    <name type="scientific">Paramuricea clavata</name>
    <name type="common">Red gorgonian</name>
    <name type="synonym">Violescent sea-whip</name>
    <dbReference type="NCBI Taxonomy" id="317549"/>
    <lineage>
        <taxon>Eukaryota</taxon>
        <taxon>Metazoa</taxon>
        <taxon>Cnidaria</taxon>
        <taxon>Anthozoa</taxon>
        <taxon>Octocorallia</taxon>
        <taxon>Malacalcyonacea</taxon>
        <taxon>Plexauridae</taxon>
        <taxon>Paramuricea</taxon>
    </lineage>
</organism>
<protein>
    <submittedName>
        <fullName evidence="1">Uncharacterized protein</fullName>
    </submittedName>
</protein>
<dbReference type="Proteomes" id="UP001152795">
    <property type="component" value="Unassembled WGS sequence"/>
</dbReference>
<keyword evidence="2" id="KW-1185">Reference proteome</keyword>
<comment type="caution">
    <text evidence="1">The sequence shown here is derived from an EMBL/GenBank/DDBJ whole genome shotgun (WGS) entry which is preliminary data.</text>
</comment>
<dbReference type="EMBL" id="CACRXK020001871">
    <property type="protein sequence ID" value="CAB3991547.1"/>
    <property type="molecule type" value="Genomic_DNA"/>
</dbReference>
<accession>A0A6S7H3U2</accession>